<feature type="transmembrane region" description="Helical" evidence="1">
    <location>
        <begin position="92"/>
        <end position="114"/>
    </location>
</feature>
<keyword evidence="1" id="KW-1133">Transmembrane helix</keyword>
<keyword evidence="1" id="KW-0472">Membrane</keyword>
<dbReference type="EMBL" id="KQ964430">
    <property type="protein sequence ID" value="KXN73855.1"/>
    <property type="molecule type" value="Genomic_DNA"/>
</dbReference>
<protein>
    <submittedName>
        <fullName evidence="2">Uncharacterized protein</fullName>
    </submittedName>
</protein>
<name>A0A137PFV3_CONC2</name>
<gene>
    <name evidence="2" type="ORF">CONCODRAFT_67923</name>
</gene>
<organism evidence="2 3">
    <name type="scientific">Conidiobolus coronatus (strain ATCC 28846 / CBS 209.66 / NRRL 28638)</name>
    <name type="common">Delacroixia coronata</name>
    <dbReference type="NCBI Taxonomy" id="796925"/>
    <lineage>
        <taxon>Eukaryota</taxon>
        <taxon>Fungi</taxon>
        <taxon>Fungi incertae sedis</taxon>
        <taxon>Zoopagomycota</taxon>
        <taxon>Entomophthoromycotina</taxon>
        <taxon>Entomophthoromycetes</taxon>
        <taxon>Entomophthorales</taxon>
        <taxon>Ancylistaceae</taxon>
        <taxon>Conidiobolus</taxon>
    </lineage>
</organism>
<keyword evidence="3" id="KW-1185">Reference proteome</keyword>
<keyword evidence="1" id="KW-0812">Transmembrane</keyword>
<feature type="transmembrane region" description="Helical" evidence="1">
    <location>
        <begin position="67"/>
        <end position="86"/>
    </location>
</feature>
<reference evidence="2 3" key="1">
    <citation type="journal article" date="2015" name="Genome Biol. Evol.">
        <title>Phylogenomic analyses indicate that early fungi evolved digesting cell walls of algal ancestors of land plants.</title>
        <authorList>
            <person name="Chang Y."/>
            <person name="Wang S."/>
            <person name="Sekimoto S."/>
            <person name="Aerts A.L."/>
            <person name="Choi C."/>
            <person name="Clum A."/>
            <person name="LaButti K.M."/>
            <person name="Lindquist E.A."/>
            <person name="Yee Ngan C."/>
            <person name="Ohm R.A."/>
            <person name="Salamov A.A."/>
            <person name="Grigoriev I.V."/>
            <person name="Spatafora J.W."/>
            <person name="Berbee M.L."/>
        </authorList>
    </citation>
    <scope>NUCLEOTIDE SEQUENCE [LARGE SCALE GENOMIC DNA]</scope>
    <source>
        <strain evidence="2 3">NRRL 28638</strain>
    </source>
</reference>
<evidence type="ECO:0000313" key="2">
    <source>
        <dbReference type="EMBL" id="KXN73855.1"/>
    </source>
</evidence>
<accession>A0A137PFV3</accession>
<evidence type="ECO:0000256" key="1">
    <source>
        <dbReference type="SAM" id="Phobius"/>
    </source>
</evidence>
<dbReference type="Proteomes" id="UP000070444">
    <property type="component" value="Unassembled WGS sequence"/>
</dbReference>
<proteinExistence type="predicted"/>
<evidence type="ECO:0000313" key="3">
    <source>
        <dbReference type="Proteomes" id="UP000070444"/>
    </source>
</evidence>
<dbReference type="AlphaFoldDB" id="A0A137PFV3"/>
<sequence>MNDNTSTVATSTRNAILNPLVSLGRSIDTHRTLFIPTGSPFTDMILVAQSRNVELILAHKHKIKSRLLLKLGIFTAILLPVAAVIFTKTDQVYWAAIPLSVYALLLGYNLLVFFATIQVLNSGLTLAQNPSNANLEAGTNNNPYPQTPNMVECRQVAQMTQTNSTLYPPSYPPLDEIPKHILIRSLPPLNPVTSSTSLTSDTVANTIETTCRTN</sequence>